<dbReference type="PANTHER" id="PTHR24305:SF166">
    <property type="entry name" value="CYTOCHROME P450 12A4, MITOCHONDRIAL-RELATED"/>
    <property type="match status" value="1"/>
</dbReference>
<evidence type="ECO:0000313" key="12">
    <source>
        <dbReference type="Proteomes" id="UP000076761"/>
    </source>
</evidence>
<accession>A0A165TUD9</accession>
<comment type="similarity">
    <text evidence="3 10">Belongs to the cytochrome P450 family.</text>
</comment>
<dbReference type="AlphaFoldDB" id="A0A165TUD9"/>
<evidence type="ECO:0000256" key="4">
    <source>
        <dbReference type="ARBA" id="ARBA00022617"/>
    </source>
</evidence>
<evidence type="ECO:0000256" key="6">
    <source>
        <dbReference type="ARBA" id="ARBA00023002"/>
    </source>
</evidence>
<dbReference type="Gene3D" id="1.10.630.10">
    <property type="entry name" value="Cytochrome P450"/>
    <property type="match status" value="1"/>
</dbReference>
<evidence type="ECO:0000256" key="10">
    <source>
        <dbReference type="RuleBase" id="RU000461"/>
    </source>
</evidence>
<keyword evidence="8 10" id="KW-0503">Monooxygenase</keyword>
<evidence type="ECO:0000256" key="9">
    <source>
        <dbReference type="PIRSR" id="PIRSR602401-1"/>
    </source>
</evidence>
<dbReference type="STRING" id="1314782.A0A165TUD9"/>
<dbReference type="CDD" id="cd11069">
    <property type="entry name" value="CYP_FUM15-like"/>
    <property type="match status" value="1"/>
</dbReference>
<protein>
    <submittedName>
        <fullName evidence="11">Cytochrome P450</fullName>
    </submittedName>
</protein>
<dbReference type="InterPro" id="IPR036396">
    <property type="entry name" value="Cyt_P450_sf"/>
</dbReference>
<comment type="pathway">
    <text evidence="2">Secondary metabolite biosynthesis.</text>
</comment>
<proteinExistence type="inferred from homology"/>
<feature type="binding site" description="axial binding residue" evidence="9">
    <location>
        <position position="479"/>
    </location>
    <ligand>
        <name>heme</name>
        <dbReference type="ChEBI" id="CHEBI:30413"/>
    </ligand>
    <ligandPart>
        <name>Fe</name>
        <dbReference type="ChEBI" id="CHEBI:18248"/>
    </ligandPart>
</feature>
<keyword evidence="6 10" id="KW-0560">Oxidoreductase</keyword>
<dbReference type="PANTHER" id="PTHR24305">
    <property type="entry name" value="CYTOCHROME P450"/>
    <property type="match status" value="1"/>
</dbReference>
<comment type="cofactor">
    <cofactor evidence="1 9">
        <name>heme</name>
        <dbReference type="ChEBI" id="CHEBI:30413"/>
    </cofactor>
</comment>
<dbReference type="InterPro" id="IPR017972">
    <property type="entry name" value="Cyt_P450_CS"/>
</dbReference>
<name>A0A165TUD9_9AGAM</name>
<keyword evidence="5 9" id="KW-0479">Metal-binding</keyword>
<dbReference type="InterPro" id="IPR050121">
    <property type="entry name" value="Cytochrome_P450_monoxygenase"/>
</dbReference>
<dbReference type="InterPro" id="IPR002401">
    <property type="entry name" value="Cyt_P450_E_grp-I"/>
</dbReference>
<dbReference type="InterPro" id="IPR001128">
    <property type="entry name" value="Cyt_P450"/>
</dbReference>
<dbReference type="Proteomes" id="UP000076761">
    <property type="component" value="Unassembled WGS sequence"/>
</dbReference>
<dbReference type="PRINTS" id="PR00385">
    <property type="entry name" value="P450"/>
</dbReference>
<dbReference type="GO" id="GO:0020037">
    <property type="term" value="F:heme binding"/>
    <property type="evidence" value="ECO:0007669"/>
    <property type="project" value="InterPro"/>
</dbReference>
<keyword evidence="7 9" id="KW-0408">Iron</keyword>
<evidence type="ECO:0000313" key="11">
    <source>
        <dbReference type="EMBL" id="KZT27192.1"/>
    </source>
</evidence>
<keyword evidence="12" id="KW-1185">Reference proteome</keyword>
<organism evidence="11 12">
    <name type="scientific">Neolentinus lepideus HHB14362 ss-1</name>
    <dbReference type="NCBI Taxonomy" id="1314782"/>
    <lineage>
        <taxon>Eukaryota</taxon>
        <taxon>Fungi</taxon>
        <taxon>Dikarya</taxon>
        <taxon>Basidiomycota</taxon>
        <taxon>Agaricomycotina</taxon>
        <taxon>Agaricomycetes</taxon>
        <taxon>Gloeophyllales</taxon>
        <taxon>Gloeophyllaceae</taxon>
        <taxon>Neolentinus</taxon>
    </lineage>
</organism>
<dbReference type="PRINTS" id="PR00463">
    <property type="entry name" value="EP450I"/>
</dbReference>
<dbReference type="EMBL" id="KV425563">
    <property type="protein sequence ID" value="KZT27192.1"/>
    <property type="molecule type" value="Genomic_DNA"/>
</dbReference>
<reference evidence="11 12" key="1">
    <citation type="journal article" date="2016" name="Mol. Biol. Evol.">
        <title>Comparative Genomics of Early-Diverging Mushroom-Forming Fungi Provides Insights into the Origins of Lignocellulose Decay Capabilities.</title>
        <authorList>
            <person name="Nagy L.G."/>
            <person name="Riley R."/>
            <person name="Tritt A."/>
            <person name="Adam C."/>
            <person name="Daum C."/>
            <person name="Floudas D."/>
            <person name="Sun H."/>
            <person name="Yadav J.S."/>
            <person name="Pangilinan J."/>
            <person name="Larsson K.H."/>
            <person name="Matsuura K."/>
            <person name="Barry K."/>
            <person name="Labutti K."/>
            <person name="Kuo R."/>
            <person name="Ohm R.A."/>
            <person name="Bhattacharya S.S."/>
            <person name="Shirouzu T."/>
            <person name="Yoshinaga Y."/>
            <person name="Martin F.M."/>
            <person name="Grigoriev I.V."/>
            <person name="Hibbett D.S."/>
        </authorList>
    </citation>
    <scope>NUCLEOTIDE SEQUENCE [LARGE SCALE GENOMIC DNA]</scope>
    <source>
        <strain evidence="11 12">HHB14362 ss-1</strain>
    </source>
</reference>
<dbReference type="SUPFAM" id="SSF48264">
    <property type="entry name" value="Cytochrome P450"/>
    <property type="match status" value="1"/>
</dbReference>
<dbReference type="Pfam" id="PF00067">
    <property type="entry name" value="p450"/>
    <property type="match status" value="1"/>
</dbReference>
<dbReference type="GO" id="GO:0016705">
    <property type="term" value="F:oxidoreductase activity, acting on paired donors, with incorporation or reduction of molecular oxygen"/>
    <property type="evidence" value="ECO:0007669"/>
    <property type="project" value="InterPro"/>
</dbReference>
<keyword evidence="4 9" id="KW-0349">Heme</keyword>
<evidence type="ECO:0000256" key="3">
    <source>
        <dbReference type="ARBA" id="ARBA00010617"/>
    </source>
</evidence>
<dbReference type="InParanoid" id="A0A165TUD9"/>
<evidence type="ECO:0000256" key="2">
    <source>
        <dbReference type="ARBA" id="ARBA00005179"/>
    </source>
</evidence>
<dbReference type="GO" id="GO:0004497">
    <property type="term" value="F:monooxygenase activity"/>
    <property type="evidence" value="ECO:0007669"/>
    <property type="project" value="UniProtKB-KW"/>
</dbReference>
<evidence type="ECO:0000256" key="5">
    <source>
        <dbReference type="ARBA" id="ARBA00022723"/>
    </source>
</evidence>
<evidence type="ECO:0000256" key="8">
    <source>
        <dbReference type="ARBA" id="ARBA00023033"/>
    </source>
</evidence>
<dbReference type="GO" id="GO:0005506">
    <property type="term" value="F:iron ion binding"/>
    <property type="evidence" value="ECO:0007669"/>
    <property type="project" value="InterPro"/>
</dbReference>
<evidence type="ECO:0000256" key="7">
    <source>
        <dbReference type="ARBA" id="ARBA00023004"/>
    </source>
</evidence>
<sequence length="543" mass="60473">MIAALYSLSAVALLVAVYRKYARLSLGDVPGPKPESFLLGNMRELLQGGATEADSRWTKEFGGIVKFKAPFGENRLMISDPKALQYILHSSAYHFTKPHGFRKAITRILNGQSLVSAEGDVHKRQRKAMLPAFGGPESKALFPVFKSISEGLVSHWHDVISTSEDKNSVVVNTPWWLSRATLDAIGEAAFDYKFGALDDVDTQLKRAYNNIVMTLFGHPSTPRIFLEACSEYLPTGALVWLFNALPFRRFVRLREACRASADTAASLVKEKGEALLDGRGNKDVMSLLVKANVSTNEKARLSEEELYSEMRIILFAGHETTSNSLTLMLWELAKNLEIQNRLRDEIRATETSIRGRGANEFSLADIENMQYLQAFLKEGLRFHPVASNMFRRAAQDDVIPLSKPMRLNSGEIVGELAVPEGTSIIISVAAYNRDKSLWGADADVFNPDRWLDTENKQKKSISVGVIGNLMTFSSGLRSCIGWRFAMTEMQCFLVDLVNNFEFAIAYPEKRVRREGSGLMFPVVAGEESDGVKLPLRISVASRD</sequence>
<dbReference type="PROSITE" id="PS00086">
    <property type="entry name" value="CYTOCHROME_P450"/>
    <property type="match status" value="1"/>
</dbReference>
<gene>
    <name evidence="11" type="ORF">NEOLEDRAFT_1061370</name>
</gene>
<evidence type="ECO:0000256" key="1">
    <source>
        <dbReference type="ARBA" id="ARBA00001971"/>
    </source>
</evidence>
<dbReference type="OrthoDB" id="1470350at2759"/>